<dbReference type="EMBL" id="CAWYQH010000152">
    <property type="protein sequence ID" value="CAK8696210.1"/>
    <property type="molecule type" value="Genomic_DNA"/>
</dbReference>
<evidence type="ECO:0000256" key="11">
    <source>
        <dbReference type="SAM" id="MobiDB-lite"/>
    </source>
</evidence>
<feature type="compositionally biased region" description="Basic and acidic residues" evidence="11">
    <location>
        <begin position="1328"/>
        <end position="1343"/>
    </location>
</feature>
<keyword evidence="5 13" id="KW-0732">Signal</keyword>
<evidence type="ECO:0000256" key="10">
    <source>
        <dbReference type="PROSITE-ProRule" id="PRU00076"/>
    </source>
</evidence>
<dbReference type="SMART" id="SM00181">
    <property type="entry name" value="EGF"/>
    <property type="match status" value="13"/>
</dbReference>
<feature type="signal peptide" evidence="13">
    <location>
        <begin position="1"/>
        <end position="21"/>
    </location>
</feature>
<keyword evidence="8 10" id="KW-1015">Disulfide bond</keyword>
<evidence type="ECO:0000256" key="3">
    <source>
        <dbReference type="ARBA" id="ARBA00022525"/>
    </source>
</evidence>
<dbReference type="PRINTS" id="PR00001">
    <property type="entry name" value="GLABLOOD"/>
</dbReference>
<feature type="disulfide bond" evidence="10">
    <location>
        <begin position="407"/>
        <end position="416"/>
    </location>
</feature>
<dbReference type="InterPro" id="IPR000742">
    <property type="entry name" value="EGF"/>
</dbReference>
<feature type="compositionally biased region" description="Basic and acidic residues" evidence="11">
    <location>
        <begin position="1389"/>
        <end position="1401"/>
    </location>
</feature>
<feature type="disulfide bond" evidence="10">
    <location>
        <begin position="624"/>
        <end position="633"/>
    </location>
</feature>
<dbReference type="InterPro" id="IPR051022">
    <property type="entry name" value="Notch_Cell-Fate_Det"/>
</dbReference>
<comment type="caution">
    <text evidence="16">The sequence shown here is derived from an EMBL/GenBank/DDBJ whole genome shotgun (WGS) entry which is preliminary data.</text>
</comment>
<protein>
    <recommendedName>
        <fullName evidence="18">Delta-like protein</fullName>
    </recommendedName>
</protein>
<name>A0ABP0H156_CLALP</name>
<evidence type="ECO:0000256" key="13">
    <source>
        <dbReference type="SAM" id="SignalP"/>
    </source>
</evidence>
<feature type="compositionally biased region" description="Basic residues" evidence="11">
    <location>
        <begin position="1260"/>
        <end position="1274"/>
    </location>
</feature>
<evidence type="ECO:0000313" key="17">
    <source>
        <dbReference type="Proteomes" id="UP001642483"/>
    </source>
</evidence>
<dbReference type="SUPFAM" id="SSF57196">
    <property type="entry name" value="EGF/Laminin"/>
    <property type="match status" value="10"/>
</dbReference>
<feature type="domain" description="EGF-like" evidence="14">
    <location>
        <begin position="419"/>
        <end position="455"/>
    </location>
</feature>
<comment type="subcellular location">
    <subcellularLocation>
        <location evidence="1">Secreted</location>
    </subcellularLocation>
</comment>
<feature type="domain" description="EGF-like" evidence="14">
    <location>
        <begin position="674"/>
        <end position="712"/>
    </location>
</feature>
<dbReference type="PANTHER" id="PTHR24049:SF22">
    <property type="entry name" value="DROSOPHILA CRUMBS HOMOLOG"/>
    <property type="match status" value="1"/>
</dbReference>
<feature type="domain" description="EGF-like" evidence="14">
    <location>
        <begin position="636"/>
        <end position="672"/>
    </location>
</feature>
<comment type="caution">
    <text evidence="10">Lacks conserved residue(s) required for the propagation of feature annotation.</text>
</comment>
<accession>A0ABP0H156</accession>
<dbReference type="SMART" id="SM00179">
    <property type="entry name" value="EGF_CA"/>
    <property type="match status" value="11"/>
</dbReference>
<feature type="disulfide bond" evidence="10">
    <location>
        <begin position="330"/>
        <end position="339"/>
    </location>
</feature>
<feature type="domain" description="EGF-like" evidence="14">
    <location>
        <begin position="497"/>
        <end position="547"/>
    </location>
</feature>
<feature type="domain" description="EGF-like" evidence="14">
    <location>
        <begin position="457"/>
        <end position="494"/>
    </location>
</feature>
<dbReference type="InterPro" id="IPR000152">
    <property type="entry name" value="EGF-type_Asp/Asn_hydroxyl_site"/>
</dbReference>
<keyword evidence="3" id="KW-0964">Secreted</keyword>
<dbReference type="PROSITE" id="PS01187">
    <property type="entry name" value="EGF_CA"/>
    <property type="match status" value="3"/>
</dbReference>
<feature type="domain" description="EGF-like" evidence="14">
    <location>
        <begin position="549"/>
        <end position="587"/>
    </location>
</feature>
<feature type="domain" description="Gla" evidence="15">
    <location>
        <begin position="256"/>
        <end position="302"/>
    </location>
</feature>
<keyword evidence="12" id="KW-1133">Transmembrane helix</keyword>
<feature type="region of interest" description="Disordered" evidence="11">
    <location>
        <begin position="1115"/>
        <end position="1140"/>
    </location>
</feature>
<evidence type="ECO:0000256" key="6">
    <source>
        <dbReference type="ARBA" id="ARBA00022737"/>
    </source>
</evidence>
<dbReference type="Gene3D" id="2.10.25.140">
    <property type="match status" value="1"/>
</dbReference>
<dbReference type="InterPro" id="IPR013032">
    <property type="entry name" value="EGF-like_CS"/>
</dbReference>
<feature type="disulfide bond" evidence="10">
    <location>
        <begin position="740"/>
        <end position="749"/>
    </location>
</feature>
<organism evidence="16 17">
    <name type="scientific">Clavelina lepadiformis</name>
    <name type="common">Light-bulb sea squirt</name>
    <name type="synonym">Ascidia lepadiformis</name>
    <dbReference type="NCBI Taxonomy" id="159417"/>
    <lineage>
        <taxon>Eukaryota</taxon>
        <taxon>Metazoa</taxon>
        <taxon>Chordata</taxon>
        <taxon>Tunicata</taxon>
        <taxon>Ascidiacea</taxon>
        <taxon>Aplousobranchia</taxon>
        <taxon>Clavelinidae</taxon>
        <taxon>Clavelina</taxon>
    </lineage>
</organism>
<dbReference type="PROSITE" id="PS00011">
    <property type="entry name" value="GLA_1"/>
    <property type="match status" value="1"/>
</dbReference>
<feature type="disulfide bond" evidence="10">
    <location>
        <begin position="537"/>
        <end position="546"/>
    </location>
</feature>
<feature type="transmembrane region" description="Helical" evidence="12">
    <location>
        <begin position="1067"/>
        <end position="1090"/>
    </location>
</feature>
<feature type="disulfide bond" evidence="10">
    <location>
        <begin position="783"/>
        <end position="792"/>
    </location>
</feature>
<evidence type="ECO:0000256" key="7">
    <source>
        <dbReference type="ARBA" id="ARBA00022837"/>
    </source>
</evidence>
<keyword evidence="12" id="KW-0472">Membrane</keyword>
<feature type="disulfide bond" evidence="10">
    <location>
        <begin position="577"/>
        <end position="586"/>
    </location>
</feature>
<dbReference type="SUPFAM" id="SSF57184">
    <property type="entry name" value="Growth factor receptor domain"/>
    <property type="match status" value="1"/>
</dbReference>
<feature type="disulfide bond" evidence="10">
    <location>
        <begin position="702"/>
        <end position="711"/>
    </location>
</feature>
<feature type="domain" description="EGF-like" evidence="14">
    <location>
        <begin position="714"/>
        <end position="750"/>
    </location>
</feature>
<dbReference type="CDD" id="cd00054">
    <property type="entry name" value="EGF_CA"/>
    <property type="match status" value="8"/>
</dbReference>
<dbReference type="Pfam" id="PF07645">
    <property type="entry name" value="EGF_CA"/>
    <property type="match status" value="1"/>
</dbReference>
<feature type="domain" description="EGF-like" evidence="14">
    <location>
        <begin position="342"/>
        <end position="379"/>
    </location>
</feature>
<feature type="domain" description="EGF-like" evidence="14">
    <location>
        <begin position="381"/>
        <end position="417"/>
    </location>
</feature>
<evidence type="ECO:0000256" key="12">
    <source>
        <dbReference type="SAM" id="Phobius"/>
    </source>
</evidence>
<feature type="region of interest" description="Disordered" evidence="11">
    <location>
        <begin position="1256"/>
        <end position="1285"/>
    </location>
</feature>
<feature type="disulfide bond" evidence="10">
    <location>
        <begin position="311"/>
        <end position="328"/>
    </location>
</feature>
<feature type="disulfide bond" evidence="10">
    <location>
        <begin position="836"/>
        <end position="845"/>
    </location>
</feature>
<evidence type="ECO:0000259" key="15">
    <source>
        <dbReference type="PROSITE" id="PS50998"/>
    </source>
</evidence>
<feature type="region of interest" description="Disordered" evidence="11">
    <location>
        <begin position="1328"/>
        <end position="1420"/>
    </location>
</feature>
<feature type="disulfide bond" evidence="10">
    <location>
        <begin position="662"/>
        <end position="671"/>
    </location>
</feature>
<dbReference type="Gene3D" id="2.10.25.10">
    <property type="entry name" value="Laminin"/>
    <property type="match status" value="12"/>
</dbReference>
<feature type="chain" id="PRO_5047398681" description="Delta-like protein" evidence="13">
    <location>
        <begin position="22"/>
        <end position="1420"/>
    </location>
</feature>
<keyword evidence="12" id="KW-0812">Transmembrane</keyword>
<dbReference type="PROSITE" id="PS50998">
    <property type="entry name" value="GLA_2"/>
    <property type="match status" value="1"/>
</dbReference>
<dbReference type="Gene3D" id="4.10.740.10">
    <property type="entry name" value="Coagulation Factor IX"/>
    <property type="match status" value="1"/>
</dbReference>
<feature type="disulfide bond" evidence="10">
    <location>
        <begin position="484"/>
        <end position="493"/>
    </location>
</feature>
<keyword evidence="2" id="KW-0301">Gamma-carboxyglutamic acid</keyword>
<dbReference type="PRINTS" id="PR01983">
    <property type="entry name" value="NOTCH"/>
</dbReference>
<dbReference type="Pfam" id="PF00594">
    <property type="entry name" value="Gla"/>
    <property type="match status" value="1"/>
</dbReference>
<evidence type="ECO:0000313" key="16">
    <source>
        <dbReference type="EMBL" id="CAK8696210.1"/>
    </source>
</evidence>
<keyword evidence="17" id="KW-1185">Reference proteome</keyword>
<dbReference type="Proteomes" id="UP001642483">
    <property type="component" value="Unassembled WGS sequence"/>
</dbReference>
<dbReference type="InterPro" id="IPR017857">
    <property type="entry name" value="Coagulation_fac-like_Gla_dom"/>
</dbReference>
<dbReference type="PROSITE" id="PS50026">
    <property type="entry name" value="EGF_3"/>
    <property type="match status" value="13"/>
</dbReference>
<dbReference type="InterPro" id="IPR035972">
    <property type="entry name" value="GLA-like_dom_SF"/>
</dbReference>
<dbReference type="PROSITE" id="PS00010">
    <property type="entry name" value="ASX_HYDROXYL"/>
    <property type="match status" value="4"/>
</dbReference>
<evidence type="ECO:0000256" key="2">
    <source>
        <dbReference type="ARBA" id="ARBA00022479"/>
    </source>
</evidence>
<evidence type="ECO:0000256" key="9">
    <source>
        <dbReference type="ARBA" id="ARBA00023180"/>
    </source>
</evidence>
<dbReference type="SUPFAM" id="SSF57630">
    <property type="entry name" value="GLA-domain"/>
    <property type="match status" value="1"/>
</dbReference>
<dbReference type="SMART" id="SM00069">
    <property type="entry name" value="GLA"/>
    <property type="match status" value="1"/>
</dbReference>
<evidence type="ECO:0000256" key="8">
    <source>
        <dbReference type="ARBA" id="ARBA00023157"/>
    </source>
</evidence>
<dbReference type="PROSITE" id="PS00022">
    <property type="entry name" value="EGF_1"/>
    <property type="match status" value="13"/>
</dbReference>
<dbReference type="InterPro" id="IPR001881">
    <property type="entry name" value="EGF-like_Ca-bd_dom"/>
</dbReference>
<feature type="domain" description="EGF-like" evidence="14">
    <location>
        <begin position="302"/>
        <end position="340"/>
    </location>
</feature>
<evidence type="ECO:0000256" key="4">
    <source>
        <dbReference type="ARBA" id="ARBA00022536"/>
    </source>
</evidence>
<feature type="domain" description="EGF-like" evidence="14">
    <location>
        <begin position="598"/>
        <end position="634"/>
    </location>
</feature>
<evidence type="ECO:0008006" key="18">
    <source>
        <dbReference type="Google" id="ProtNLM"/>
    </source>
</evidence>
<feature type="disulfide bond" evidence="10">
    <location>
        <begin position="445"/>
        <end position="454"/>
    </location>
</feature>
<feature type="disulfide bond" evidence="10">
    <location>
        <begin position="369"/>
        <end position="378"/>
    </location>
</feature>
<keyword evidence="4 10" id="KW-0245">EGF-like domain</keyword>
<keyword evidence="7" id="KW-0106">Calcium</keyword>
<evidence type="ECO:0000256" key="5">
    <source>
        <dbReference type="ARBA" id="ARBA00022729"/>
    </source>
</evidence>
<dbReference type="Pfam" id="PF23106">
    <property type="entry name" value="EGF_Teneurin"/>
    <property type="match status" value="1"/>
</dbReference>
<dbReference type="Pfam" id="PF12661">
    <property type="entry name" value="hEGF"/>
    <property type="match status" value="1"/>
</dbReference>
<evidence type="ECO:0000256" key="1">
    <source>
        <dbReference type="ARBA" id="ARBA00004613"/>
    </source>
</evidence>
<dbReference type="Pfam" id="PF00008">
    <property type="entry name" value="EGF"/>
    <property type="match status" value="6"/>
</dbReference>
<evidence type="ECO:0000259" key="14">
    <source>
        <dbReference type="PROSITE" id="PS50026"/>
    </source>
</evidence>
<gene>
    <name evidence="16" type="ORF">CVLEPA_LOCUS29383</name>
</gene>
<dbReference type="PANTHER" id="PTHR24049">
    <property type="entry name" value="CRUMBS FAMILY MEMBER"/>
    <property type="match status" value="1"/>
</dbReference>
<dbReference type="PROSITE" id="PS01186">
    <property type="entry name" value="EGF_2"/>
    <property type="match status" value="10"/>
</dbReference>
<reference evidence="16 17" key="1">
    <citation type="submission" date="2024-02" db="EMBL/GenBank/DDBJ databases">
        <authorList>
            <person name="Daric V."/>
            <person name="Darras S."/>
        </authorList>
    </citation>
    <scope>NUCLEOTIDE SEQUENCE [LARGE SCALE GENOMIC DNA]</scope>
</reference>
<feature type="domain" description="EGF-like" evidence="14">
    <location>
        <begin position="752"/>
        <end position="793"/>
    </location>
</feature>
<sequence length="1420" mass="156328">MLPRTITCVLLMVVQTMLTTANLSARLQDASNDLELHGYLEVSIELLLPGDKSRVPSDKLLAFDPSDVTLGTVPQIILCLTAADSVEKTALDHHDCLSANLKSKQVVQSSQNVQGMTSQLFEVLHFPLRSDNRDTHLVAITTLQFEVFNVNEVDYWADLPLMFPNDGALHRVELVSNGGVKGCRLFATLTLSCTPNQYGPRCAVTCLPPSRQHQCNPFTGDLECKGTWTGPNCDKNVFLVREEAAEFIKHRSKRANSWLRHEELFPGNIEQECEEERCSYEEAREAFENDALTQAYWRRYTDTNQCQPNPCNSAHTARCEDLVGDYSCHCLPGYHGKNCENEVNVCANQPCKNGATCLRHSPTSFSCNCPAGYRGSTCSVDIDECATANCGLHGTCVDGVNSFTCDCDPGYRGEVCDENIDDCASNPCINGGTCTDHVAFYSCNCSEQYNGVNCENRISPCVIDPCANGGICGVNPDYSFNCSCPTAYTGSLCQHGVGSPCASLPCQNGATCYVAKNNVTAILPSTYGSEQNFNCICPLGYEGRLCEREIPTCDLAKDPCPDNATCISLKRQYLCACPAGYTGDACQVAKNDNDPELAKLACQHNPCQNKARCLSHENSTLCICRPGYNGTYCENEINYCSSGPCINDGICIPVPNGFFCNCAQGFNGTYCQNDINECSYRVEICQNGGTCNNTEGSFDCLCDPYHNGRFCQYDFDPCDATPCQNGGLCYHETFGYECTCINGFGGRDCLDIIDPCTDVTNPCMNQASCSIRSDDPSQANCSCTEGYFGRFCEHVWDYCVSSRGDDGSPVPRLNPLSLCGDHGYCFSKLTGYRCHCHKGYIGEKCDVEYQVPTVNCSSVNCLCPIDLVKEVERFDHNDSFLPCQFEHYSQGTCHRSTCLTNSCEGVAEKYYCDWASTCLRIYLNNEESITEDCSVIQIWLNHTKLPEETTTDEFCDKIRNMPFNSTYKRSTTIQCARVYVNDQNSSLAVSVDGIFSQRDAGLLAGDIFQRLQQELTNDSQPAPIAEDLPIMFSAIYAITFNRQLGHVQNEHDDGPRTSLGRREDADIAIYITIPLIIVFLIFCLLVFFCVTRRRRKSSLEITYVANTDENLGIIPGVEGAGTDTETPSNSESSSFSPKRVKNQENGIINPIFVNDKPVTSAAPPSPVYRAKSNTYVTIRPLDSPTFTKKSHVSPTKSVEESTIAFLVNGQGYSLADDTDGYEDMKGNTLPYDTILPPSDGDTPYAFAREFTPKTPILQKQRPKVVKSSHTRAGKRNSPTHAYVEIDLQRPPLKELDETLVVYEAAEELQSVQDSSGNGLQVEYDLARETTPLEKQKPLKKDINSSDAPDVADSGVDMSNSSSSDPSQSNAASDAGPRNENYQSPSSFFPDHDDLFFPHKSQELPGGGDVYSVPRKANPVD</sequence>
<dbReference type="InterPro" id="IPR009030">
    <property type="entry name" value="Growth_fac_rcpt_cys_sf"/>
</dbReference>
<dbReference type="InterPro" id="IPR018097">
    <property type="entry name" value="EGF_Ca-bd_CS"/>
</dbReference>
<feature type="domain" description="EGF-like" evidence="14">
    <location>
        <begin position="806"/>
        <end position="846"/>
    </location>
</feature>
<feature type="compositionally biased region" description="Low complexity" evidence="11">
    <location>
        <begin position="1351"/>
        <end position="1374"/>
    </location>
</feature>
<dbReference type="InterPro" id="IPR000294">
    <property type="entry name" value="GLA_domain"/>
</dbReference>
<keyword evidence="6" id="KW-0677">Repeat</keyword>
<keyword evidence="9" id="KW-0325">Glycoprotein</keyword>
<proteinExistence type="predicted"/>
<dbReference type="InterPro" id="IPR049883">
    <property type="entry name" value="NOTCH1_EGF-like"/>
</dbReference>